<organism evidence="1 2">
    <name type="scientific">Trametes pubescens</name>
    <name type="common">White-rot fungus</name>
    <dbReference type="NCBI Taxonomy" id="154538"/>
    <lineage>
        <taxon>Eukaryota</taxon>
        <taxon>Fungi</taxon>
        <taxon>Dikarya</taxon>
        <taxon>Basidiomycota</taxon>
        <taxon>Agaricomycotina</taxon>
        <taxon>Agaricomycetes</taxon>
        <taxon>Polyporales</taxon>
        <taxon>Polyporaceae</taxon>
        <taxon>Trametes</taxon>
    </lineage>
</organism>
<reference evidence="1 2" key="1">
    <citation type="submission" date="2016-10" db="EMBL/GenBank/DDBJ databases">
        <title>Genome sequence of the basidiomycete white-rot fungus Trametes pubescens.</title>
        <authorList>
            <person name="Makela M.R."/>
            <person name="Granchi Z."/>
            <person name="Peng M."/>
            <person name="De Vries R.P."/>
            <person name="Grigoriev I."/>
            <person name="Riley R."/>
            <person name="Hilden K."/>
        </authorList>
    </citation>
    <scope>NUCLEOTIDE SEQUENCE [LARGE SCALE GENOMIC DNA]</scope>
    <source>
        <strain evidence="1 2">FBCC735</strain>
    </source>
</reference>
<dbReference type="OrthoDB" id="3256367at2759"/>
<dbReference type="Gene3D" id="3.80.10.10">
    <property type="entry name" value="Ribonuclease Inhibitor"/>
    <property type="match status" value="1"/>
</dbReference>
<dbReference type="Proteomes" id="UP000184267">
    <property type="component" value="Unassembled WGS sequence"/>
</dbReference>
<accession>A0A1M2V8N6</accession>
<gene>
    <name evidence="1" type="ORF">TRAPUB_5329</name>
</gene>
<sequence>MDTLPLELHAQIFALACSDDGSTAHALALVSTYVREVAAPYRYQSLVISGMEQMSALVSRLDATPPHLRRVRNLFLSDWTRAQTKERVMRTSEDAQDRYLLEKTLALRILTLAASTLETLAVMVACPYTGPPLLGALFSTPMPRLIELTVHGFYPFPHAPRVMPRLERLHLSGNRNPHGLLELGSLDSACPSLTHLHVSGLVAATAFADELRSALLRQSPSLETSLENAAQRLSPFLASLPPLLRHITMETRPLDMPMPRRSRIQYMHAKMVDALKELQGRGDIPARVSVVEGSEDEDVYSGLHRDWQSRLTR</sequence>
<proteinExistence type="predicted"/>
<dbReference type="OMA" id="MWMESIM"/>
<comment type="caution">
    <text evidence="1">The sequence shown here is derived from an EMBL/GenBank/DDBJ whole genome shotgun (WGS) entry which is preliminary data.</text>
</comment>
<dbReference type="STRING" id="154538.A0A1M2V8N6"/>
<evidence type="ECO:0000313" key="2">
    <source>
        <dbReference type="Proteomes" id="UP000184267"/>
    </source>
</evidence>
<dbReference type="SUPFAM" id="SSF52047">
    <property type="entry name" value="RNI-like"/>
    <property type="match status" value="1"/>
</dbReference>
<evidence type="ECO:0008006" key="3">
    <source>
        <dbReference type="Google" id="ProtNLM"/>
    </source>
</evidence>
<dbReference type="AlphaFoldDB" id="A0A1M2V8N6"/>
<name>A0A1M2V8N6_TRAPU</name>
<dbReference type="EMBL" id="MNAD01001565">
    <property type="protein sequence ID" value="OJT04000.1"/>
    <property type="molecule type" value="Genomic_DNA"/>
</dbReference>
<dbReference type="InterPro" id="IPR032675">
    <property type="entry name" value="LRR_dom_sf"/>
</dbReference>
<protein>
    <recommendedName>
        <fullName evidence="3">F-box domain-containing protein</fullName>
    </recommendedName>
</protein>
<keyword evidence="2" id="KW-1185">Reference proteome</keyword>
<evidence type="ECO:0000313" key="1">
    <source>
        <dbReference type="EMBL" id="OJT04000.1"/>
    </source>
</evidence>